<evidence type="ECO:0000256" key="1">
    <source>
        <dbReference type="SAM" id="MobiDB-lite"/>
    </source>
</evidence>
<reference evidence="3" key="1">
    <citation type="journal article" date="2022" name="Microbiol. Resour. Announc.">
        <title>Draft Genome Sequence of a Methanogenic Archaeon from West Spitsbergen Permafrost.</title>
        <authorList>
            <person name="Trubitsyn V."/>
            <person name="Rivkina E."/>
            <person name="Shcherbakova V."/>
        </authorList>
    </citation>
    <scope>NUCLEOTIDE SEQUENCE [LARGE SCALE GENOMIC DNA]</scope>
    <source>
        <strain evidence="3">VT</strain>
    </source>
</reference>
<evidence type="ECO:0000313" key="2">
    <source>
        <dbReference type="EMBL" id="MBZ2164945.1"/>
    </source>
</evidence>
<sequence>MIDKKILISIVIVLLIGVAAASYQITTKTPGIWQPSVSQAQTAVDHGSSGASSSAAQTQTGSQSPSTTSSGQSGTEGVDVKVSPSDAQTIAQNHNLEANTITGTPKLITLDGKQLYYVPIFDKNNNQIGEIYVNAQTGKTSLE</sequence>
<name>A0A8T5UZV1_9EURY</name>
<accession>A0A8T5UZV1</accession>
<feature type="compositionally biased region" description="Low complexity" evidence="1">
    <location>
        <begin position="47"/>
        <end position="75"/>
    </location>
</feature>
<proteinExistence type="predicted"/>
<protein>
    <submittedName>
        <fullName evidence="2">Peptidase propeptide domain-containing protein</fullName>
    </submittedName>
</protein>
<feature type="region of interest" description="Disordered" evidence="1">
    <location>
        <begin position="38"/>
        <end position="89"/>
    </location>
</feature>
<comment type="caution">
    <text evidence="2">The sequence shown here is derived from an EMBL/GenBank/DDBJ whole genome shotgun (WGS) entry which is preliminary data.</text>
</comment>
<dbReference type="AlphaFoldDB" id="A0A8T5UZV1"/>
<gene>
    <name evidence="2" type="ORF">K8N75_02635</name>
</gene>
<keyword evidence="3" id="KW-1185">Reference proteome</keyword>
<dbReference type="RefSeq" id="WP_223790590.1">
    <property type="nucleotide sequence ID" value="NZ_JAIOUQ010000003.1"/>
</dbReference>
<dbReference type="EMBL" id="JAIOUQ010000003">
    <property type="protein sequence ID" value="MBZ2164945.1"/>
    <property type="molecule type" value="Genomic_DNA"/>
</dbReference>
<dbReference type="Proteomes" id="UP000825933">
    <property type="component" value="Unassembled WGS sequence"/>
</dbReference>
<evidence type="ECO:0000313" key="3">
    <source>
        <dbReference type="Proteomes" id="UP000825933"/>
    </source>
</evidence>
<organism evidence="2 3">
    <name type="scientific">Methanobacterium spitsbergense</name>
    <dbReference type="NCBI Taxonomy" id="2874285"/>
    <lineage>
        <taxon>Archaea</taxon>
        <taxon>Methanobacteriati</taxon>
        <taxon>Methanobacteriota</taxon>
        <taxon>Methanomada group</taxon>
        <taxon>Methanobacteria</taxon>
        <taxon>Methanobacteriales</taxon>
        <taxon>Methanobacteriaceae</taxon>
        <taxon>Methanobacterium</taxon>
    </lineage>
</organism>